<dbReference type="Pfam" id="PF05225">
    <property type="entry name" value="HTH_psq"/>
    <property type="match status" value="1"/>
</dbReference>
<comment type="caution">
    <text evidence="4">The sequence shown here is derived from an EMBL/GenBank/DDBJ whole genome shotgun (WGS) entry which is preliminary data.</text>
</comment>
<dbReference type="Gene3D" id="1.10.10.60">
    <property type="entry name" value="Homeodomain-like"/>
    <property type="match status" value="1"/>
</dbReference>
<dbReference type="OrthoDB" id="8193167at2759"/>
<gene>
    <name evidence="4" type="ORF">ILUMI_18343</name>
</gene>
<evidence type="ECO:0000256" key="1">
    <source>
        <dbReference type="ARBA" id="ARBA00004123"/>
    </source>
</evidence>
<protein>
    <recommendedName>
        <fullName evidence="3">HTH psq-type domain-containing protein</fullName>
    </recommendedName>
</protein>
<name>A0A8K0CQD5_IGNLU</name>
<organism evidence="4 5">
    <name type="scientific">Ignelater luminosus</name>
    <name type="common">Cucubano</name>
    <name type="synonym">Pyrophorus luminosus</name>
    <dbReference type="NCBI Taxonomy" id="2038154"/>
    <lineage>
        <taxon>Eukaryota</taxon>
        <taxon>Metazoa</taxon>
        <taxon>Ecdysozoa</taxon>
        <taxon>Arthropoda</taxon>
        <taxon>Hexapoda</taxon>
        <taxon>Insecta</taxon>
        <taxon>Pterygota</taxon>
        <taxon>Neoptera</taxon>
        <taxon>Endopterygota</taxon>
        <taxon>Coleoptera</taxon>
        <taxon>Polyphaga</taxon>
        <taxon>Elateriformia</taxon>
        <taxon>Elateroidea</taxon>
        <taxon>Elateridae</taxon>
        <taxon>Agrypninae</taxon>
        <taxon>Pyrophorini</taxon>
        <taxon>Ignelater</taxon>
    </lineage>
</organism>
<dbReference type="EMBL" id="VTPC01081610">
    <property type="protein sequence ID" value="KAF2887830.1"/>
    <property type="molecule type" value="Genomic_DNA"/>
</dbReference>
<dbReference type="SUPFAM" id="SSF46689">
    <property type="entry name" value="Homeodomain-like"/>
    <property type="match status" value="1"/>
</dbReference>
<dbReference type="Proteomes" id="UP000801492">
    <property type="component" value="Unassembled WGS sequence"/>
</dbReference>
<comment type="subcellular location">
    <subcellularLocation>
        <location evidence="1">Nucleus</location>
    </subcellularLocation>
</comment>
<reference evidence="4" key="1">
    <citation type="submission" date="2019-08" db="EMBL/GenBank/DDBJ databases">
        <title>The genome of the North American firefly Photinus pyralis.</title>
        <authorList>
            <consortium name="Photinus pyralis genome working group"/>
            <person name="Fallon T.R."/>
            <person name="Sander Lower S.E."/>
            <person name="Weng J.-K."/>
        </authorList>
    </citation>
    <scope>NUCLEOTIDE SEQUENCE</scope>
    <source>
        <strain evidence="4">TRF0915ILg1</strain>
        <tissue evidence="4">Whole body</tissue>
    </source>
</reference>
<dbReference type="GO" id="GO:0005634">
    <property type="term" value="C:nucleus"/>
    <property type="evidence" value="ECO:0007669"/>
    <property type="project" value="UniProtKB-SubCell"/>
</dbReference>
<keyword evidence="5" id="KW-1185">Reference proteome</keyword>
<feature type="coiled-coil region" evidence="2">
    <location>
        <begin position="218"/>
        <end position="245"/>
    </location>
</feature>
<evidence type="ECO:0000256" key="2">
    <source>
        <dbReference type="SAM" id="Coils"/>
    </source>
</evidence>
<evidence type="ECO:0000313" key="5">
    <source>
        <dbReference type="Proteomes" id="UP000801492"/>
    </source>
</evidence>
<proteinExistence type="predicted"/>
<dbReference type="InterPro" id="IPR007889">
    <property type="entry name" value="HTH_Psq"/>
</dbReference>
<dbReference type="GO" id="GO:0003677">
    <property type="term" value="F:DNA binding"/>
    <property type="evidence" value="ECO:0007669"/>
    <property type="project" value="InterPro"/>
</dbReference>
<evidence type="ECO:0000259" key="3">
    <source>
        <dbReference type="Pfam" id="PF05225"/>
    </source>
</evidence>
<evidence type="ECO:0000313" key="4">
    <source>
        <dbReference type="EMBL" id="KAF2887830.1"/>
    </source>
</evidence>
<dbReference type="AlphaFoldDB" id="A0A8K0CQD5"/>
<keyword evidence="2" id="KW-0175">Coiled coil</keyword>
<dbReference type="InterPro" id="IPR009057">
    <property type="entry name" value="Homeodomain-like_sf"/>
</dbReference>
<sequence length="285" mass="32981">MHKYKKKLGSKNYKNYSSETLTKALNEIRSKKLSLNQASAKYGICKGTLSHKLREKHNNTKPGRPNVLDDNEEKALVHIVIETAEWGFPVTVDDLRHIVKAYLDKQRRTVGEFRQNMPGKDWNIALSWYVCHHTLKELWDTLLPNSCETLKGGFRITGNFPINKDQVLKKLPKDVSENDNGNAISDSLLEFLQKNRNPNDGQKGQRKKHVNVEPWMNKSDDKNYLESLREELAENKREEEAILTHNTIKVGDYILVRFATKRTVNHYVGENQVQEWYANPENPQG</sequence>
<feature type="domain" description="HTH psq-type" evidence="3">
    <location>
        <begin position="19"/>
        <end position="57"/>
    </location>
</feature>
<accession>A0A8K0CQD5</accession>